<feature type="region of interest" description="Disordered" evidence="1">
    <location>
        <begin position="1"/>
        <end position="65"/>
    </location>
</feature>
<dbReference type="Proteomes" id="UP001331761">
    <property type="component" value="Unassembled WGS sequence"/>
</dbReference>
<accession>A0AAN8F1M4</accession>
<keyword evidence="3" id="KW-1185">Reference proteome</keyword>
<dbReference type="AlphaFoldDB" id="A0AAN8F1M4"/>
<evidence type="ECO:0000256" key="1">
    <source>
        <dbReference type="SAM" id="MobiDB-lite"/>
    </source>
</evidence>
<evidence type="ECO:0000313" key="3">
    <source>
        <dbReference type="Proteomes" id="UP001331761"/>
    </source>
</evidence>
<name>A0AAN8F1M4_TRICO</name>
<gene>
    <name evidence="2" type="ORF">GCK32_019771</name>
</gene>
<protein>
    <submittedName>
        <fullName evidence="2">Uncharacterized protein</fullName>
    </submittedName>
</protein>
<sequence length="94" mass="10852">MEITAQPPLKSTKHRHSVHTSNAQHLHINTSTFDKSNRTNGHFMKDLPNGPQRSTSSDYCREERRDTLTSSNKFLNLVNEQRTDQGDAFLHYNI</sequence>
<feature type="compositionally biased region" description="Polar residues" evidence="1">
    <location>
        <begin position="19"/>
        <end position="40"/>
    </location>
</feature>
<organism evidence="2 3">
    <name type="scientific">Trichostrongylus colubriformis</name>
    <name type="common">Black scour worm</name>
    <dbReference type="NCBI Taxonomy" id="6319"/>
    <lineage>
        <taxon>Eukaryota</taxon>
        <taxon>Metazoa</taxon>
        <taxon>Ecdysozoa</taxon>
        <taxon>Nematoda</taxon>
        <taxon>Chromadorea</taxon>
        <taxon>Rhabditida</taxon>
        <taxon>Rhabditina</taxon>
        <taxon>Rhabditomorpha</taxon>
        <taxon>Strongyloidea</taxon>
        <taxon>Trichostrongylidae</taxon>
        <taxon>Trichostrongylus</taxon>
    </lineage>
</organism>
<evidence type="ECO:0000313" key="2">
    <source>
        <dbReference type="EMBL" id="KAK5969005.1"/>
    </source>
</evidence>
<dbReference type="EMBL" id="WIXE01020718">
    <property type="protein sequence ID" value="KAK5969005.1"/>
    <property type="molecule type" value="Genomic_DNA"/>
</dbReference>
<proteinExistence type="predicted"/>
<reference evidence="2 3" key="1">
    <citation type="submission" date="2019-10" db="EMBL/GenBank/DDBJ databases">
        <title>Assembly and Annotation for the nematode Trichostrongylus colubriformis.</title>
        <authorList>
            <person name="Martin J."/>
        </authorList>
    </citation>
    <scope>NUCLEOTIDE SEQUENCE [LARGE SCALE GENOMIC DNA]</scope>
    <source>
        <strain evidence="2">G859</strain>
        <tissue evidence="2">Whole worm</tissue>
    </source>
</reference>
<comment type="caution">
    <text evidence="2">The sequence shown here is derived from an EMBL/GenBank/DDBJ whole genome shotgun (WGS) entry which is preliminary data.</text>
</comment>